<gene>
    <name evidence="3" type="ORF">PKOR_04785</name>
</gene>
<proteinExistence type="predicted"/>
<feature type="chain" id="PRO_5002413227" description="DUF4142 domain-containing protein" evidence="1">
    <location>
        <begin position="21"/>
        <end position="188"/>
    </location>
</feature>
<sequence>MFIDKVLATTLGAVFLLVLACEGPATEKNDDKDTAVVKTLKHEPAFWDYAASSNMLQIEIAKVAAGKGATEQTRSMAREALAYHKQALTELKNLAQKHNNIQLPDKLTGADLGLVEEFKLLEGKELDIRFREFVLSTHNAQLNRYAEALTKAEDQGTRDWLADMRVHLQDEISRINTPAPAEIGEEDA</sequence>
<evidence type="ECO:0000256" key="1">
    <source>
        <dbReference type="SAM" id="SignalP"/>
    </source>
</evidence>
<evidence type="ECO:0000313" key="3">
    <source>
        <dbReference type="EMBL" id="AKD02562.1"/>
    </source>
</evidence>
<evidence type="ECO:0000313" key="4">
    <source>
        <dbReference type="Proteomes" id="UP000033109"/>
    </source>
</evidence>
<reference evidence="3 4" key="1">
    <citation type="journal article" date="2015" name="Sci. Rep.">
        <title>Unraveling adaptation of Pontibacter korlensis to radiation and infertility in desert through complete genome and comparative transcriptomic analysis.</title>
        <authorList>
            <person name="Dai J."/>
            <person name="Dai W."/>
            <person name="Qiu C."/>
            <person name="Yang Z."/>
            <person name="Zhang Y."/>
            <person name="Zhou M."/>
            <person name="Zhang L."/>
            <person name="Fang C."/>
            <person name="Gao Q."/>
            <person name="Yang Q."/>
            <person name="Li X."/>
            <person name="Wang Z."/>
            <person name="Wang Z."/>
            <person name="Jia Z."/>
            <person name="Chen X."/>
        </authorList>
    </citation>
    <scope>NUCLEOTIDE SEQUENCE [LARGE SCALE GENOMIC DNA]</scope>
    <source>
        <strain evidence="3 4">X14-1T</strain>
    </source>
</reference>
<organism evidence="3 4">
    <name type="scientific">Pontibacter korlensis</name>
    <dbReference type="NCBI Taxonomy" id="400092"/>
    <lineage>
        <taxon>Bacteria</taxon>
        <taxon>Pseudomonadati</taxon>
        <taxon>Bacteroidota</taxon>
        <taxon>Cytophagia</taxon>
        <taxon>Cytophagales</taxon>
        <taxon>Hymenobacteraceae</taxon>
        <taxon>Pontibacter</taxon>
    </lineage>
</organism>
<dbReference type="Gene3D" id="1.20.1260.10">
    <property type="match status" value="1"/>
</dbReference>
<evidence type="ECO:0000259" key="2">
    <source>
        <dbReference type="Pfam" id="PF13628"/>
    </source>
</evidence>
<feature type="signal peptide" evidence="1">
    <location>
        <begin position="1"/>
        <end position="20"/>
    </location>
</feature>
<accession>A0A0E3UVI7</accession>
<dbReference type="KEGG" id="pko:PKOR_04785"/>
<dbReference type="Proteomes" id="UP000033109">
    <property type="component" value="Chromosome"/>
</dbReference>
<keyword evidence="4" id="KW-1185">Reference proteome</keyword>
<keyword evidence="1" id="KW-0732">Signal</keyword>
<dbReference type="InterPro" id="IPR025419">
    <property type="entry name" value="DUF4142"/>
</dbReference>
<dbReference type="AlphaFoldDB" id="A0A0E3UVI7"/>
<feature type="domain" description="DUF4142" evidence="2">
    <location>
        <begin position="44"/>
        <end position="173"/>
    </location>
</feature>
<dbReference type="RefSeq" id="WP_046309445.1">
    <property type="nucleotide sequence ID" value="NZ_CBCSCY010000009.1"/>
</dbReference>
<dbReference type="InterPro" id="IPR012347">
    <property type="entry name" value="Ferritin-like"/>
</dbReference>
<dbReference type="Pfam" id="PF13628">
    <property type="entry name" value="DUF4142"/>
    <property type="match status" value="1"/>
</dbReference>
<dbReference type="HOGENOM" id="CLU_1439880_0_0_10"/>
<dbReference type="PATRIC" id="fig|400092.3.peg.1069"/>
<dbReference type="EMBL" id="CP009621">
    <property type="protein sequence ID" value="AKD02562.1"/>
    <property type="molecule type" value="Genomic_DNA"/>
</dbReference>
<dbReference type="OrthoDB" id="850722at2"/>
<protein>
    <recommendedName>
        <fullName evidence="2">DUF4142 domain-containing protein</fullName>
    </recommendedName>
</protein>
<name>A0A0E3UVI7_9BACT</name>
<dbReference type="PROSITE" id="PS51257">
    <property type="entry name" value="PROKAR_LIPOPROTEIN"/>
    <property type="match status" value="1"/>
</dbReference>